<feature type="transmembrane region" description="Helical" evidence="6">
    <location>
        <begin position="576"/>
        <end position="601"/>
    </location>
</feature>
<feature type="region of interest" description="Disordered" evidence="5">
    <location>
        <begin position="4410"/>
        <end position="4434"/>
    </location>
</feature>
<feature type="region of interest" description="Disordered" evidence="5">
    <location>
        <begin position="2986"/>
        <end position="3008"/>
    </location>
</feature>
<keyword evidence="6" id="KW-0812">Transmembrane</keyword>
<keyword evidence="3" id="KW-0862">Zinc</keyword>
<evidence type="ECO:0000256" key="3">
    <source>
        <dbReference type="ARBA" id="ARBA00022833"/>
    </source>
</evidence>
<evidence type="ECO:0000256" key="6">
    <source>
        <dbReference type="SAM" id="Phobius"/>
    </source>
</evidence>
<feature type="region of interest" description="Disordered" evidence="5">
    <location>
        <begin position="4745"/>
        <end position="4789"/>
    </location>
</feature>
<evidence type="ECO:0000313" key="11">
    <source>
        <dbReference type="Proteomes" id="UP000219860"/>
    </source>
</evidence>
<dbReference type="OrthoDB" id="20839at2759"/>
<keyword evidence="4" id="KW-0175">Coiled coil</keyword>
<evidence type="ECO:0000313" key="12">
    <source>
        <dbReference type="Proteomes" id="UP000220214"/>
    </source>
</evidence>
<accession>A0A1C6WWY4</accession>
<evidence type="ECO:0000313" key="13">
    <source>
        <dbReference type="Proteomes" id="UP000516480"/>
    </source>
</evidence>
<feature type="coiled-coil region" evidence="4">
    <location>
        <begin position="2838"/>
        <end position="2886"/>
    </location>
</feature>
<reference evidence="11 13" key="1">
    <citation type="submission" date="2016-08" db="EMBL/GenBank/DDBJ databases">
        <authorList>
            <consortium name="Pathogen Informatics"/>
        </authorList>
    </citation>
    <scope>NUCLEOTIDE SEQUENCE [LARGE SCALE GENOMIC DNA]</scope>
    <source>
        <strain evidence="8 13">NK65 ny</strain>
        <strain evidence="10 12">NK65e</strain>
        <strain evidence="9 11">SP11 Antwerpcl1</strain>
    </source>
</reference>
<feature type="domain" description="Zinc finger PHD-type" evidence="7">
    <location>
        <begin position="3937"/>
        <end position="3981"/>
    </location>
</feature>
<proteinExistence type="predicted"/>
<feature type="compositionally biased region" description="Acidic residues" evidence="5">
    <location>
        <begin position="1067"/>
        <end position="1078"/>
    </location>
</feature>
<feature type="transmembrane region" description="Helical" evidence="6">
    <location>
        <begin position="778"/>
        <end position="803"/>
    </location>
</feature>
<dbReference type="GO" id="GO:0008270">
    <property type="term" value="F:zinc ion binding"/>
    <property type="evidence" value="ECO:0007669"/>
    <property type="project" value="UniProtKB-KW"/>
</dbReference>
<feature type="compositionally biased region" description="Basic and acidic residues" evidence="5">
    <location>
        <begin position="3683"/>
        <end position="3693"/>
    </location>
</feature>
<feature type="domain" description="Zinc finger PHD-type" evidence="7">
    <location>
        <begin position="3774"/>
        <end position="3842"/>
    </location>
</feature>
<sequence length="4789" mass="565023">MKEVYYPLPKEGDTTYIKNARIDGCMQDDGLNDYIKGANHYVFREIYLLRNIYIKKHIILYFLRNILNISKLNNSKFELTNISRDKNLKKILSEYSFLIYNYSKMYKNDKELLNFYINCYNIYNNIICINNAKSYINISIHKNSDRNHFNSNNMPNKDCDNNIINYSDYTFYHKPYFAFSRKIEINNKKKISFLFVNKCKFYVLCISSNFNKKNDTDYLQGVCNLLDKHSKLQNISELYICKDKSYNFLYMNILEDYQTDIIKLLEIILFSVSSIVSNFLNAITNLLKVIIIKATIIMYYFSILNYKGSNLFITYNCSNMSTKDKDLFISLFCYSHNKNYFKNNCKTLNDSYNNDLQVSDKILLYSENNFFNTSLFIANNLIKLIKKNYHYNFFFDILHSSNFWKYTEKINKNYSNKFDRCNSWNKRKNMINYFSSKYYNSVLQKNGCIQLPFLFFYYYNILNKIINILKTHILENLSYYDWNNNSNYNVISYISIYRIFLCANIDNGIKKYLCLILKIFNAYNNMRLTIIEYFKNIEISINVLKYSYSYNNSRMRININSTSIIPIKAIFKKLKFLLITIFTIANYVKVNMMIHFCNYFINYSRLFVSFLFLFLFLYEYIIIHRFKYISIHKNKPNNREFNINTCNNNIYEHIRYNTEQICICDNIINKDNMSLFFPFVNNLIIILFFLLLNKLNEEKSKTIITNAMLSYLHFIYSHFNQDINYVNNSFRNEIKNILFYFYHKFVNIISIKNEDKIKKQTYLGCAIILENYYIYIKLTYFFCVIIYLFLSSFVLYTLILISIKINLNKYNYPLHIYLYIYMCIFQNEDKTEKNDKQKKNYIILTYHFFVHSVIYIFHKYRKFIIQAIVNNCMNKSKSYFNVGKIYNIKNYLLIQNYKIYFIIQTFLEHFHCFIVAMASLCTTANFVSPLKPKKKIKTKNMKKNNKISKANKHIIINHTPIDMLKQNPNISTLNKLQLFPHKMLNLANVNINYNNKNDSNSINTNRNVHSSMDSNETNNELSNNEVGQNDANNETSNNEIGQNDTNNEPSNSEAGNATNGVGKDGQGEGEGEEDDDGDDDKKKEDDLNGEICDNIMVDNKTDKVKKGRKKKLNDKSRIINKVGLGRKGRRRLDLINNRDENNMGLKNYYNSNYINEINNQNFIQNNNIDEINVHDNINNTNIKTVNYSSKVGKDIVNQLPNQLNSNFNIYQNNRINMQFPPNYINQNNLNMNNIIGVKQIPSNINNINGNFRNNIIKNSYNQINRNIANPINHQINANNNIPNYNVYMALQKGGMSNNIIGNSINKVNYRMNNSVNYNNIYSNINNSNQFSNVNNPKINNMNIYVDHFNKKNNLNIPLGTNNNPSLLPTQINSQLGNNITNKPDSAQLISPMNKLMNDQTHGHIDNQMLNPKQMNFMNNHNISTLNNFNNNVSNMISNNYINQNPYKPISIGSNTYSGVNKNKMNENIIINNSNNIYMNNVLLRDKVIENNKIANNNNMSNIAINTDTRRNNLLGLNMINNNNDANVINNEPTEMNGMKTGIDKYSNISNNINNTNQIRKNGSRSSSCSSVNNEIVNEKPTNINPNIMGSMIYMNNRNIKNEQMEKMIIYDNMGIKNEENQSTDIHNRNIVGNISSNIFYGYNNNILIHPYFNNTRVTTMRNRVSFGENNNRNVDMYDSEQMSKGNILNNNYITNMESYNDYNFHKNKHINTANNTNLKKKKKNDMKKKKDEEMANNQNLRTVKMNWNKFDNIFRKINLKNNYDHIINTEEEDKINDLTDLEKENSKVENINNNIIDSIGINIDAQLNINFHKFLKEYDDILKKLNLIKLNDKASFKNQSYTEIYENIFLTIESYLNISNLQYKNNFVHTNFYKNCIKYLDKIKPEESEKNANTVKGSKERNINNSNEKNNNNDEENCINKKKSNFFESISLSADNSTVLRNLLKKIKDIEQIENNQDISLGKNNKIESTKGKSNITEFDLFNQKRIQLKLHENENEPDIEISNILINNIDNKNSIHNNVSNFSGINNFCLNENNQSIMDGKKTVMDEKNIAYQNLFIENILSKKYRTFSINEFINVKLNDNLCELIRIYKKNLCYNIKKSFKKNINYIKIYRWLRSNVKNKYIKKNNKLKNNRLIKKRKKKIIKQFKEYIHSEMYSGKNYANLFEGIYKIPNIQRIKINNNQIDPNKIGVGDDISLLPFNTGKTKKGVNSSPNINNFIEASKLDAENNTNDGNLLLSGKEEMTDSKIVSNFLIKKAKNEKQETKKNRKNNKITCKLKSSLEKKQNENVNIYIQKEIKKKNPQNSKINYCRNLSIHAYIDKMYNKRNIKRIKKYKKNINMKYKSNAIIDLGNKIVWVSFEFNNLNSLKNIKNYLFETISLTNIQNKNHSENELNNFIINEMEKYKNVKIKFYKLLSYFDFMFLKNRLNFVKVQYKKKTHNSFPIIKNDSIKKEKHIFSLINYKKTSIDDNNSMIIKNQQNENQNNNHITKEIILNNGPNENDKISSIDNITESNLSNLENNNVQQKNEKIENNSKIFNKKDMLKKNLQEYIELFPIIDKKKLNSYINLNLNIDNNDIENISNKFNGENIFGESNLNFITKYLNKNMKMESADLCKVPLEKSNEKDDSYDHYENRFKHFINNENIIYNNSMLIDNCIWSNNPILFNIFEKYYLLVKMQKYILQYKKCLKNNIKMDLCSESNLDLHSSSTSDNVKTIKRLSKGKNNKGENLSNLLFRNNQKFEFDIDNNFIKTQLDYTGTNYVDVRKRRISKGGSLLIDLKEKVDTSNCSEKMEDPDQTGSIHNLVNNELINNLDSLNRKESNNIEQDKQITDADSNTLIQDEKKIIDNQENALKQNKENDDNNIDANETLDNIKVNANNKNENHDQEAIKSSNIINEQKEKTNINAEFYTTFRGLESSHVKNIINEFDNKETQYEEYNNIDIINTKGRRNEFMRSNRQDNIRKNILINTKIKKEEAFNGINENNVEVSEKKRRGRKKGKKRGRKKGVKNKSKLFINEMNQSNFNNNKQTNFNGNFTSYDNYKNNSLSHMSKEQINQLEAQNENDILDSDIVPIDKDIIIDLLCEEDELIESYIKHSRFVDKNLVCLLINMNNVQKKLSFICNELLKKIINENKMPPKISENTKKCEEITYKYIMFERWNQLRYSLFYNIFLINNNIGASYENINTYNNSNINSINAYNKYFINSIFDLHKFATKYKKHKYPPFEYSIFFKHTNFKNIQSITYESDDNKSEPYPTNYSNKNIKTYKDEINLFVNDKDKFCGFSNTTDLNITPIFYHCCICFNDDYNSMQFFDEEDNVQNASQNDSNKNVKSISGFDNNNNHNAIKENKEVKKEEHIKNNIKNSINTNDTKIKDKALLDENKTKNINISGKNCKENILEIENNIKSCKNIMLKCYRCYMHAHKYCYISIKKNEDNNSISILQNNNISNPNEWLCQRCEFEKKTLGTNYLYLFDSSIKCYICLERGGAFCQIQDHIFIHIFCAIFCVPDLLVNNNINMQNFYEYIKLNSLHLNQEIYSLVQKKYKVKRLKIKKIIEPTVEEHLIDSIQSSQTNLENNYNTKETKLLNKTEMSDYGQSLIQTDDKTNEIIIQNDEKENNSQNNNIINANKKGKKKKQDINNSNKRTRKIYEFFSFIKKDKETKLNQGEEDNDNLKKKKKKTSESSDDGNIKKDDLKDSKNMKCKDENLGSYLEDESHMSSDYLSSSLSEMSFFSKFSLKEDNTDDQEIEEKKKKNYNTMKKKIIKGPYILNGYEHETTRCNVCLKTQGILMKCFNMDCEKYMHPLCAFMCGLHIKCKNSNKKFLNFQNKIDYCFPRIFFFIRCINHSVKKCGVVNIYEELIKRRRKYLNRDLYPNIYENIKKERKQKNSLKLKIRNNNLATSNNNNNKNDVFEVLAYNFNYLYPYQYSFFLLPNIYYIKNDICSVCFTKNKKKELLYCKYCNVCVHKTCYLVDTSYIEYFYYKKKKKIHTFLVHSKEQKVKHLLFKIKDKKRNIINMLKNKDSQSIEDQISISQNGEANDENNTNGKNEDICQKIDKETTIKNSNTFKELLQNEINSCLNTASHFNDIECVKMIKKFNKKSNSFNYLKKEEEKLLTDLEDVEEHKLFICDICANNYNYENANCILCSRKGGAIKIVKINDYIKTDKNKNKKNNFLKHEKNSVFIHMQCALYSPQIIIHDISEEYYQLYNYDNLANKEQFVNKQKKAVHSDSEILQLNKESYYDKKQKMLNEFFYKQYTYTNLKKSDKTNSLNIKKNSSIGAPRGRPPLNNTSIEPISENIKVTSKNNSYENKFNKMELGKSGLFDSPINVENKNKDDEENEENEEDENEYDEKIKRRKKTNETDSLNKIEKKQNDLKITNFDQIDEQVIQIKNNNTIIHSQPILTKYNIINQKEPVQTTEKRRGRMRKSQSVNNNKKEVQSIEQIKRESDYKIYSINNGFGEIVKSDNINFKINNLNDNNNNTSMILDGITYNNRINNNCYYNLNKKKKKYKIIIKDQLKRYLNKNTCYICNMTYGYTHKCIESSCNNYFHISCAKIHNFFFEYDYNFLKAHPNITNLDITKIPNSIIFCEVHSKNRRKAKPSIQLFSKLRSFLELANIVVNQIKKKEEIKYNWIQNYFEQGKIEMQSSNYKYNNNIEDKNTKLLTITDDLNYCENNINDNNFNYKYEVNWENNYTNLNNKDENILNSSINDQFNSEISKKEYNKNYFIKKNIMNDLDIIADQLKSDESNLFDDNESDINDSDYTEEMDNKNKDLNNNDDSSSMDDFKDDNNSE</sequence>
<keyword evidence="6" id="KW-0472">Membrane</keyword>
<feature type="region of interest" description="Disordered" evidence="5">
    <location>
        <begin position="3659"/>
        <end position="3693"/>
    </location>
</feature>
<evidence type="ECO:0000256" key="2">
    <source>
        <dbReference type="ARBA" id="ARBA00022771"/>
    </source>
</evidence>
<dbReference type="Proteomes" id="UP000219860">
    <property type="component" value="Chromosome 10"/>
</dbReference>
<evidence type="ECO:0000256" key="1">
    <source>
        <dbReference type="ARBA" id="ARBA00022723"/>
    </source>
</evidence>
<keyword evidence="1" id="KW-0479">Metal-binding</keyword>
<feature type="compositionally biased region" description="Basic and acidic residues" evidence="5">
    <location>
        <begin position="4780"/>
        <end position="4789"/>
    </location>
</feature>
<feature type="compositionally biased region" description="Low complexity" evidence="5">
    <location>
        <begin position="1014"/>
        <end position="1025"/>
    </location>
</feature>
<protein>
    <recommendedName>
        <fullName evidence="7">Zinc finger PHD-type domain-containing protein</fullName>
    </recommendedName>
</protein>
<keyword evidence="6" id="KW-1133">Transmembrane helix</keyword>
<dbReference type="Proteomes" id="UP000220214">
    <property type="component" value="Chromosome 10"/>
</dbReference>
<keyword evidence="2" id="KW-0863">Zinc-finger</keyword>
<feature type="transmembrane region" description="Helical" evidence="6">
    <location>
        <begin position="839"/>
        <end position="857"/>
    </location>
</feature>
<feature type="transmembrane region" description="Helical" evidence="6">
    <location>
        <begin position="675"/>
        <end position="692"/>
    </location>
</feature>
<feature type="compositionally biased region" description="Acidic residues" evidence="5">
    <location>
        <begin position="4332"/>
        <end position="4345"/>
    </location>
</feature>
<feature type="transmembrane region" description="Helical" evidence="6">
    <location>
        <begin position="899"/>
        <end position="920"/>
    </location>
</feature>
<evidence type="ECO:0000256" key="4">
    <source>
        <dbReference type="SAM" id="Coils"/>
    </source>
</evidence>
<feature type="compositionally biased region" description="Basic residues" evidence="5">
    <location>
        <begin position="2989"/>
        <end position="3008"/>
    </location>
</feature>
<feature type="transmembrane region" description="Helical" evidence="6">
    <location>
        <begin position="607"/>
        <end position="626"/>
    </location>
</feature>
<feature type="region of interest" description="Disordered" evidence="5">
    <location>
        <begin position="996"/>
        <end position="1088"/>
    </location>
</feature>
<feature type="compositionally biased region" description="Acidic residues" evidence="5">
    <location>
        <begin position="4745"/>
        <end position="4762"/>
    </location>
</feature>
<evidence type="ECO:0000313" key="9">
    <source>
        <dbReference type="EMBL" id="SCM15989.1"/>
    </source>
</evidence>
<feature type="compositionally biased region" description="Low complexity" evidence="5">
    <location>
        <begin position="996"/>
        <end position="1007"/>
    </location>
</feature>
<feature type="compositionally biased region" description="Low complexity" evidence="5">
    <location>
        <begin position="3614"/>
        <end position="3624"/>
    </location>
</feature>
<name>A0A1C6WWY4_PLABE</name>
<feature type="domain" description="Zinc finger PHD-type" evidence="7">
    <location>
        <begin position="4522"/>
        <end position="4589"/>
    </location>
</feature>
<dbReference type="InterPro" id="IPR001965">
    <property type="entry name" value="Znf_PHD"/>
</dbReference>
<dbReference type="VEuPathDB" id="PlasmoDB:PBANKA_1011500"/>
<dbReference type="OMA" id="CFPRIFF"/>
<dbReference type="Pfam" id="PF13832">
    <property type="entry name" value="zf-HC5HC2H_2"/>
    <property type="match status" value="1"/>
</dbReference>
<dbReference type="EMBL" id="LT614636">
    <property type="protein sequence ID" value="SCN26018.1"/>
    <property type="molecule type" value="Genomic_DNA"/>
</dbReference>
<dbReference type="EMBL" id="LT608146">
    <property type="protein sequence ID" value="SCL94320.1"/>
    <property type="molecule type" value="Genomic_DNA"/>
</dbReference>
<feature type="compositionally biased region" description="Polar residues" evidence="5">
    <location>
        <begin position="1026"/>
        <end position="1059"/>
    </location>
</feature>
<gene>
    <name evidence="10" type="ORF">PBNK65E_000228200</name>
    <name evidence="8" type="ORF">PBNK65NY_000227100</name>
    <name evidence="9" type="ORF">PBSP11A_000226900</name>
</gene>
<feature type="region of interest" description="Disordered" evidence="5">
    <location>
        <begin position="1888"/>
        <end position="1917"/>
    </location>
</feature>
<feature type="domain" description="Zinc finger PHD-type" evidence="7">
    <location>
        <begin position="3390"/>
        <end position="3455"/>
    </location>
</feature>
<evidence type="ECO:0000256" key="5">
    <source>
        <dbReference type="SAM" id="MobiDB-lite"/>
    </source>
</evidence>
<dbReference type="SMART" id="SM00249">
    <property type="entry name" value="PHD"/>
    <property type="match status" value="4"/>
</dbReference>
<organism evidence="8 13">
    <name type="scientific">Plasmodium berghei</name>
    <dbReference type="NCBI Taxonomy" id="5821"/>
    <lineage>
        <taxon>Eukaryota</taxon>
        <taxon>Sar</taxon>
        <taxon>Alveolata</taxon>
        <taxon>Apicomplexa</taxon>
        <taxon>Aconoidasida</taxon>
        <taxon>Haemosporida</taxon>
        <taxon>Plasmodiidae</taxon>
        <taxon>Plasmodium</taxon>
        <taxon>Plasmodium (Vinckeia)</taxon>
    </lineage>
</organism>
<dbReference type="Proteomes" id="UP000516480">
    <property type="component" value="Chromosome 10"/>
</dbReference>
<evidence type="ECO:0000259" key="7">
    <source>
        <dbReference type="SMART" id="SM00249"/>
    </source>
</evidence>
<feature type="region of interest" description="Disordered" evidence="5">
    <location>
        <begin position="4315"/>
        <end position="4356"/>
    </location>
</feature>
<evidence type="ECO:0000313" key="8">
    <source>
        <dbReference type="EMBL" id="SCL94320.1"/>
    </source>
</evidence>
<feature type="region of interest" description="Disordered" evidence="5">
    <location>
        <begin position="4267"/>
        <end position="4291"/>
    </location>
</feature>
<evidence type="ECO:0000313" key="10">
    <source>
        <dbReference type="EMBL" id="SCN26018.1"/>
    </source>
</evidence>
<dbReference type="EMBL" id="LT608258">
    <property type="protein sequence ID" value="SCM15989.1"/>
    <property type="molecule type" value="Genomic_DNA"/>
</dbReference>
<feature type="region of interest" description="Disordered" evidence="5">
    <location>
        <begin position="3608"/>
        <end position="3638"/>
    </location>
</feature>